<dbReference type="PROSITE" id="PS51375">
    <property type="entry name" value="PPR"/>
    <property type="match status" value="1"/>
</dbReference>
<dbReference type="Gene3D" id="1.25.40.10">
    <property type="entry name" value="Tetratricopeptide repeat domain"/>
    <property type="match status" value="1"/>
</dbReference>
<dbReference type="GO" id="GO:0003729">
    <property type="term" value="F:mRNA binding"/>
    <property type="evidence" value="ECO:0007669"/>
    <property type="project" value="TreeGrafter"/>
</dbReference>
<evidence type="ECO:0000313" key="3">
    <source>
        <dbReference type="EMBL" id="KVI10755.1"/>
    </source>
</evidence>
<dbReference type="AlphaFoldDB" id="A0A118K6I8"/>
<evidence type="ECO:0000256" key="1">
    <source>
        <dbReference type="ARBA" id="ARBA00022737"/>
    </source>
</evidence>
<keyword evidence="1" id="KW-0677">Repeat</keyword>
<dbReference type="Pfam" id="PF13041">
    <property type="entry name" value="PPR_2"/>
    <property type="match status" value="1"/>
</dbReference>
<organism evidence="3 4">
    <name type="scientific">Cynara cardunculus var. scolymus</name>
    <name type="common">Globe artichoke</name>
    <name type="synonym">Cynara scolymus</name>
    <dbReference type="NCBI Taxonomy" id="59895"/>
    <lineage>
        <taxon>Eukaryota</taxon>
        <taxon>Viridiplantae</taxon>
        <taxon>Streptophyta</taxon>
        <taxon>Embryophyta</taxon>
        <taxon>Tracheophyta</taxon>
        <taxon>Spermatophyta</taxon>
        <taxon>Magnoliopsida</taxon>
        <taxon>eudicotyledons</taxon>
        <taxon>Gunneridae</taxon>
        <taxon>Pentapetalae</taxon>
        <taxon>asterids</taxon>
        <taxon>campanulids</taxon>
        <taxon>Asterales</taxon>
        <taxon>Asteraceae</taxon>
        <taxon>Carduoideae</taxon>
        <taxon>Cardueae</taxon>
        <taxon>Carduinae</taxon>
        <taxon>Cynara</taxon>
    </lineage>
</organism>
<evidence type="ECO:0000313" key="4">
    <source>
        <dbReference type="Proteomes" id="UP000243975"/>
    </source>
</evidence>
<accession>A0A118K6I8</accession>
<proteinExistence type="predicted"/>
<sequence length="117" mass="13375">MGICKIGDLDSAMLLFRDMCRKGLMPTGCTFDVLIKELCEKNEVFEALKGESYELLIKGLCNEGLMEGMKLQVEMVGRRFELNSKGIKKIADKLKGFVWWGWRFLECSKPLEDKMVA</sequence>
<reference evidence="3 4" key="1">
    <citation type="journal article" date="2016" name="Sci. Rep.">
        <title>The genome sequence of the outbreeding globe artichoke constructed de novo incorporating a phase-aware low-pass sequencing strategy of F1 progeny.</title>
        <authorList>
            <person name="Scaglione D."/>
            <person name="Reyes-Chin-Wo S."/>
            <person name="Acquadro A."/>
            <person name="Froenicke L."/>
            <person name="Portis E."/>
            <person name="Beitel C."/>
            <person name="Tirone M."/>
            <person name="Mauro R."/>
            <person name="Lo Monaco A."/>
            <person name="Mauromicale G."/>
            <person name="Faccioli P."/>
            <person name="Cattivelli L."/>
            <person name="Rieseberg L."/>
            <person name="Michelmore R."/>
            <person name="Lanteri S."/>
        </authorList>
    </citation>
    <scope>NUCLEOTIDE SEQUENCE [LARGE SCALE GENOMIC DNA]</scope>
    <source>
        <strain evidence="3">2C</strain>
    </source>
</reference>
<dbReference type="PANTHER" id="PTHR47932:SF2">
    <property type="entry name" value="OS10G0484300 PROTEIN"/>
    <property type="match status" value="1"/>
</dbReference>
<protein>
    <submittedName>
        <fullName evidence="3">Pentatricopeptide repeat-containing protein</fullName>
    </submittedName>
</protein>
<evidence type="ECO:0000256" key="2">
    <source>
        <dbReference type="PROSITE-ProRule" id="PRU00708"/>
    </source>
</evidence>
<dbReference type="PANTHER" id="PTHR47932">
    <property type="entry name" value="ATPASE EXPRESSION PROTEIN 3"/>
    <property type="match status" value="1"/>
</dbReference>
<feature type="repeat" description="PPR" evidence="2">
    <location>
        <begin position="1"/>
        <end position="26"/>
    </location>
</feature>
<dbReference type="EMBL" id="LEKV01001001">
    <property type="protein sequence ID" value="KVI10755.1"/>
    <property type="molecule type" value="Genomic_DNA"/>
</dbReference>
<dbReference type="Proteomes" id="UP000243975">
    <property type="component" value="Unassembled WGS sequence"/>
</dbReference>
<name>A0A118K6I8_CYNCS</name>
<dbReference type="STRING" id="59895.A0A118K6I8"/>
<dbReference type="NCBIfam" id="TIGR00756">
    <property type="entry name" value="PPR"/>
    <property type="match status" value="1"/>
</dbReference>
<dbReference type="Pfam" id="PF01535">
    <property type="entry name" value="PPR"/>
    <property type="match status" value="1"/>
</dbReference>
<comment type="caution">
    <text evidence="3">The sequence shown here is derived from an EMBL/GenBank/DDBJ whole genome shotgun (WGS) entry which is preliminary data.</text>
</comment>
<dbReference type="Gramene" id="KVI10755">
    <property type="protein sequence ID" value="KVI10755"/>
    <property type="gene ID" value="Ccrd_010845"/>
</dbReference>
<keyword evidence="4" id="KW-1185">Reference proteome</keyword>
<dbReference type="InterPro" id="IPR002885">
    <property type="entry name" value="PPR_rpt"/>
</dbReference>
<dbReference type="InterPro" id="IPR011990">
    <property type="entry name" value="TPR-like_helical_dom_sf"/>
</dbReference>
<gene>
    <name evidence="3" type="ORF">Ccrd_010845</name>
</gene>